<dbReference type="Proteomes" id="UP001215092">
    <property type="component" value="Segment"/>
</dbReference>
<reference evidence="1 2" key="1">
    <citation type="submission" date="2023-01" db="EMBL/GenBank/DDBJ databases">
        <authorList>
            <person name="Edelman T.J."/>
            <person name="Baldwin A.R."/>
            <person name="Chauncey H.A."/>
            <person name="Connelly K.A."/>
            <person name="Daniel I."/>
            <person name="Fitzgerald E.B."/>
            <person name="McKinney B.E."/>
            <person name="Murray D.M."/>
            <person name="Parshall S."/>
            <person name="Stokes L.T."/>
            <person name="Tanaka K.N."/>
            <person name="Vinson E.C."/>
            <person name="Klevikis C."/>
            <person name="Temple L."/>
            <person name="Rinehart C.A."/>
            <person name="Garlena R.A."/>
            <person name="Russell D.A."/>
            <person name="Jacobs-Sera D."/>
            <person name="Hatfull G.F."/>
        </authorList>
    </citation>
    <scope>NUCLEOTIDE SEQUENCE [LARGE SCALE GENOMIC DNA]</scope>
</reference>
<name>A0AAF0CJB1_9CAUD</name>
<evidence type="ECO:0000313" key="2">
    <source>
        <dbReference type="Proteomes" id="UP001215092"/>
    </source>
</evidence>
<organism evidence="1 2">
    <name type="scientific">Microbacterium phage Barnstormer</name>
    <dbReference type="NCBI Taxonomy" id="3028491"/>
    <lineage>
        <taxon>Viruses</taxon>
        <taxon>Duplodnaviria</taxon>
        <taxon>Heunggongvirae</taxon>
        <taxon>Uroviricota</taxon>
        <taxon>Caudoviricetes</taxon>
        <taxon>Casidaviridae</taxon>
        <taxon>Barnstormervirus</taxon>
        <taxon>Barnstormervirus barnstormer</taxon>
    </lineage>
</organism>
<accession>A0AAF0CJB1</accession>
<evidence type="ECO:0000313" key="1">
    <source>
        <dbReference type="EMBL" id="WDS51665.1"/>
    </source>
</evidence>
<gene>
    <name evidence="1" type="primary">28</name>
    <name evidence="1" type="ORF">SEA_BARNSTORMER_28</name>
</gene>
<proteinExistence type="predicted"/>
<keyword evidence="2" id="KW-1185">Reference proteome</keyword>
<sequence length="90" mass="10277">MNIRMAYLGFRPYLLVEQAPDGHDFELGGVGNIAESRALLRKAEQGIRIARRQLRQRARQERKLARLEKRTLRDFDADRAGAVSSPEVAE</sequence>
<protein>
    <submittedName>
        <fullName evidence="1">Uncharacterized protein</fullName>
    </submittedName>
</protein>
<dbReference type="EMBL" id="OQ190478">
    <property type="protein sequence ID" value="WDS51665.1"/>
    <property type="molecule type" value="Genomic_DNA"/>
</dbReference>